<evidence type="ECO:0000313" key="11">
    <source>
        <dbReference type="EMBL" id="PNF23516.1"/>
    </source>
</evidence>
<accession>A0A2J7Q4L9</accession>
<name>A0A2J7Q4L9_9NEOP</name>
<evidence type="ECO:0000256" key="1">
    <source>
        <dbReference type="ARBA" id="ARBA00001917"/>
    </source>
</evidence>
<gene>
    <name evidence="11" type="ORF">B7P43_G05593</name>
</gene>
<dbReference type="SUPFAM" id="SSF52343">
    <property type="entry name" value="Ferredoxin reductase-like, C-terminal NADP-linked domain"/>
    <property type="match status" value="1"/>
</dbReference>
<sequence>MVDVKLSLPTLPPDFLELCYHPCEKLDVKELEIQNGCAFPFATGSPYLATVLSAQQLTCGEDVKKVVDVCLDIQGSGIDFQPGDTIGVIPENSKDEVEKVMKHLKITERADTIVTVLVKPGTVKKNACVPPHIPVKTTLRHILQTCLDIRAVPKKMFLRILASHTEDPTERHRLEELCSKEGSAHYSKFIVEARTTLLDLLETFPTCCPPVEMLVEHLPRLQARPYSVASSPLQKSRGCSELHFVYTLVKFPASKHDGSGARYGACTGWLDSLTRIIQTAASPDDSVTEELRKLSLQDKLTELKVPVYLRKSTGFRLPKDSSVPVILIGPGTGVAPFIGFLQHRQAEWQKSSDLVFGEIWLFYGCRYEDKDFLYRSELNKYIEDGILNRLFLSFSRDKRKEKMPRYVQDNIKLYGREFVNQVFEKNSTVYICGDAKNMGMDILNAIVSVIQNERGIEEQNARLIVSELQNQGRYLQDIWI</sequence>
<keyword evidence="3" id="KW-0285">Flavoprotein</keyword>
<evidence type="ECO:0000256" key="2">
    <source>
        <dbReference type="ARBA" id="ARBA00001974"/>
    </source>
</evidence>
<dbReference type="Pfam" id="PF00175">
    <property type="entry name" value="NAD_binding_1"/>
    <property type="match status" value="1"/>
</dbReference>
<dbReference type="AlphaFoldDB" id="A0A2J7Q4L9"/>
<reference evidence="11 12" key="1">
    <citation type="submission" date="2017-12" db="EMBL/GenBank/DDBJ databases">
        <title>Hemimetabolous genomes reveal molecular basis of termite eusociality.</title>
        <authorList>
            <person name="Harrison M.C."/>
            <person name="Jongepier E."/>
            <person name="Robertson H.M."/>
            <person name="Arning N."/>
            <person name="Bitard-Feildel T."/>
            <person name="Chao H."/>
            <person name="Childers C.P."/>
            <person name="Dinh H."/>
            <person name="Doddapaneni H."/>
            <person name="Dugan S."/>
            <person name="Gowin J."/>
            <person name="Greiner C."/>
            <person name="Han Y."/>
            <person name="Hu H."/>
            <person name="Hughes D.S.T."/>
            <person name="Huylmans A.-K."/>
            <person name="Kemena C."/>
            <person name="Kremer L.P.M."/>
            <person name="Lee S.L."/>
            <person name="Lopez-Ezquerra A."/>
            <person name="Mallet L."/>
            <person name="Monroy-Kuhn J.M."/>
            <person name="Moser A."/>
            <person name="Murali S.C."/>
            <person name="Muzny D.M."/>
            <person name="Otani S."/>
            <person name="Piulachs M.-D."/>
            <person name="Poelchau M."/>
            <person name="Qu J."/>
            <person name="Schaub F."/>
            <person name="Wada-Katsumata A."/>
            <person name="Worley K.C."/>
            <person name="Xie Q."/>
            <person name="Ylla G."/>
            <person name="Poulsen M."/>
            <person name="Gibbs R.A."/>
            <person name="Schal C."/>
            <person name="Richards S."/>
            <person name="Belles X."/>
            <person name="Korb J."/>
            <person name="Bornberg-Bauer E."/>
        </authorList>
    </citation>
    <scope>NUCLEOTIDE SEQUENCE [LARGE SCALE GENOMIC DNA]</scope>
    <source>
        <tissue evidence="11">Whole body</tissue>
    </source>
</reference>
<dbReference type="PRINTS" id="PR00371">
    <property type="entry name" value="FPNCR"/>
</dbReference>
<feature type="domain" description="FAD-binding FR-type" evidence="10">
    <location>
        <begin position="44"/>
        <end position="318"/>
    </location>
</feature>
<evidence type="ECO:0000256" key="3">
    <source>
        <dbReference type="ARBA" id="ARBA00022630"/>
    </source>
</evidence>
<dbReference type="InterPro" id="IPR001709">
    <property type="entry name" value="Flavoprot_Pyr_Nucl_cyt_Rdtase"/>
</dbReference>
<proteinExistence type="predicted"/>
<dbReference type="InterPro" id="IPR001433">
    <property type="entry name" value="OxRdtase_FAD/NAD-bd"/>
</dbReference>
<dbReference type="InParanoid" id="A0A2J7Q4L9"/>
<dbReference type="Gene3D" id="1.20.990.10">
    <property type="entry name" value="NADPH-cytochrome p450 Reductase, Chain A, domain 3"/>
    <property type="match status" value="1"/>
</dbReference>
<dbReference type="InterPro" id="IPR017938">
    <property type="entry name" value="Riboflavin_synthase-like_b-brl"/>
</dbReference>
<keyword evidence="5" id="KW-0274">FAD</keyword>
<dbReference type="GO" id="GO:0050660">
    <property type="term" value="F:flavin adenine dinucleotide binding"/>
    <property type="evidence" value="ECO:0007669"/>
    <property type="project" value="TreeGrafter"/>
</dbReference>
<dbReference type="FunFam" id="3.40.50.80:FF:000018">
    <property type="entry name" value="NADPH--cytochrome P450 reductase"/>
    <property type="match status" value="1"/>
</dbReference>
<dbReference type="Proteomes" id="UP000235965">
    <property type="component" value="Unassembled WGS sequence"/>
</dbReference>
<dbReference type="GO" id="GO:0010181">
    <property type="term" value="F:FMN binding"/>
    <property type="evidence" value="ECO:0007669"/>
    <property type="project" value="TreeGrafter"/>
</dbReference>
<keyword evidence="12" id="KW-1185">Reference proteome</keyword>
<evidence type="ECO:0000256" key="6">
    <source>
        <dbReference type="ARBA" id="ARBA00022857"/>
    </source>
</evidence>
<dbReference type="InterPro" id="IPR039261">
    <property type="entry name" value="FNR_nucleotide-bd"/>
</dbReference>
<keyword evidence="6" id="KW-0521">NADP</keyword>
<dbReference type="Gene3D" id="2.40.30.10">
    <property type="entry name" value="Translation factors"/>
    <property type="match status" value="1"/>
</dbReference>
<dbReference type="GO" id="GO:0005829">
    <property type="term" value="C:cytosol"/>
    <property type="evidence" value="ECO:0007669"/>
    <property type="project" value="TreeGrafter"/>
</dbReference>
<comment type="cofactor">
    <cofactor evidence="2">
        <name>FAD</name>
        <dbReference type="ChEBI" id="CHEBI:57692"/>
    </cofactor>
</comment>
<evidence type="ECO:0000313" key="12">
    <source>
        <dbReference type="Proteomes" id="UP000235965"/>
    </source>
</evidence>
<dbReference type="EC" id="1.16.1.8" evidence="8"/>
<keyword evidence="7" id="KW-0560">Oxidoreductase</keyword>
<organism evidence="11 12">
    <name type="scientific">Cryptotermes secundus</name>
    <dbReference type="NCBI Taxonomy" id="105785"/>
    <lineage>
        <taxon>Eukaryota</taxon>
        <taxon>Metazoa</taxon>
        <taxon>Ecdysozoa</taxon>
        <taxon>Arthropoda</taxon>
        <taxon>Hexapoda</taxon>
        <taxon>Insecta</taxon>
        <taxon>Pterygota</taxon>
        <taxon>Neoptera</taxon>
        <taxon>Polyneoptera</taxon>
        <taxon>Dictyoptera</taxon>
        <taxon>Blattodea</taxon>
        <taxon>Blattoidea</taxon>
        <taxon>Termitoidae</taxon>
        <taxon>Kalotermitidae</taxon>
        <taxon>Cryptotermitinae</taxon>
        <taxon>Cryptotermes</taxon>
    </lineage>
</organism>
<dbReference type="FunFam" id="1.20.990.10:FF:000007">
    <property type="entry name" value="Methionine synthase reductase"/>
    <property type="match status" value="1"/>
</dbReference>
<dbReference type="PANTHER" id="PTHR19384:SF84">
    <property type="entry name" value="METHIONINE SYNTHASE REDUCTASE"/>
    <property type="match status" value="1"/>
</dbReference>
<dbReference type="GO" id="GO:0050667">
    <property type="term" value="P:homocysteine metabolic process"/>
    <property type="evidence" value="ECO:0007669"/>
    <property type="project" value="TreeGrafter"/>
</dbReference>
<comment type="cofactor">
    <cofactor evidence="1">
        <name>FMN</name>
        <dbReference type="ChEBI" id="CHEBI:58210"/>
    </cofactor>
</comment>
<evidence type="ECO:0000256" key="9">
    <source>
        <dbReference type="ARBA" id="ARBA00040659"/>
    </source>
</evidence>
<dbReference type="PANTHER" id="PTHR19384">
    <property type="entry name" value="NITRIC OXIDE SYNTHASE-RELATED"/>
    <property type="match status" value="1"/>
</dbReference>
<evidence type="ECO:0000256" key="4">
    <source>
        <dbReference type="ARBA" id="ARBA00022643"/>
    </source>
</evidence>
<evidence type="ECO:0000256" key="5">
    <source>
        <dbReference type="ARBA" id="ARBA00022827"/>
    </source>
</evidence>
<dbReference type="Pfam" id="PF00667">
    <property type="entry name" value="FAD_binding_1"/>
    <property type="match status" value="1"/>
</dbReference>
<dbReference type="GO" id="GO:0009086">
    <property type="term" value="P:methionine biosynthetic process"/>
    <property type="evidence" value="ECO:0007669"/>
    <property type="project" value="TreeGrafter"/>
</dbReference>
<keyword evidence="4" id="KW-0288">FMN</keyword>
<dbReference type="Gene3D" id="3.40.50.80">
    <property type="entry name" value="Nucleotide-binding domain of ferredoxin-NADP reductase (FNR) module"/>
    <property type="match status" value="1"/>
</dbReference>
<dbReference type="PROSITE" id="PS51384">
    <property type="entry name" value="FAD_FR"/>
    <property type="match status" value="1"/>
</dbReference>
<evidence type="ECO:0000256" key="7">
    <source>
        <dbReference type="ARBA" id="ARBA00023002"/>
    </source>
</evidence>
<dbReference type="OrthoDB" id="1856718at2759"/>
<dbReference type="InterPro" id="IPR003097">
    <property type="entry name" value="CysJ-like_FAD-binding"/>
</dbReference>
<protein>
    <recommendedName>
        <fullName evidence="9">Methionine synthase reductase</fullName>
        <ecNumber evidence="8">1.16.1.8</ecNumber>
    </recommendedName>
</protein>
<dbReference type="CDD" id="cd06203">
    <property type="entry name" value="methionine_synthase_red"/>
    <property type="match status" value="1"/>
</dbReference>
<dbReference type="GO" id="GO:0030586">
    <property type="term" value="F:[methionine synthase] reductase (NADPH) activity"/>
    <property type="evidence" value="ECO:0007669"/>
    <property type="project" value="UniProtKB-EC"/>
</dbReference>
<dbReference type="STRING" id="105785.A0A2J7Q4L9"/>
<evidence type="ECO:0000259" key="10">
    <source>
        <dbReference type="PROSITE" id="PS51384"/>
    </source>
</evidence>
<dbReference type="InterPro" id="IPR017927">
    <property type="entry name" value="FAD-bd_FR_type"/>
</dbReference>
<comment type="caution">
    <text evidence="11">The sequence shown here is derived from an EMBL/GenBank/DDBJ whole genome shotgun (WGS) entry which is preliminary data.</text>
</comment>
<dbReference type="SUPFAM" id="SSF63380">
    <property type="entry name" value="Riboflavin synthase domain-like"/>
    <property type="match status" value="1"/>
</dbReference>
<dbReference type="EMBL" id="NEVH01018378">
    <property type="protein sequence ID" value="PNF23516.1"/>
    <property type="molecule type" value="Genomic_DNA"/>
</dbReference>
<evidence type="ECO:0000256" key="8">
    <source>
        <dbReference type="ARBA" id="ARBA00039088"/>
    </source>
</evidence>
<dbReference type="InterPro" id="IPR023173">
    <property type="entry name" value="NADPH_Cyt_P450_Rdtase_alpha"/>
</dbReference>